<dbReference type="InterPro" id="IPR013321">
    <property type="entry name" value="Arc_rbn_hlx_hlx"/>
</dbReference>
<dbReference type="SUPFAM" id="SSF55021">
    <property type="entry name" value="ACT-like"/>
    <property type="match status" value="1"/>
</dbReference>
<dbReference type="GO" id="GO:0016151">
    <property type="term" value="F:nickel cation binding"/>
    <property type="evidence" value="ECO:0007669"/>
    <property type="project" value="InterPro"/>
</dbReference>
<dbReference type="EMBL" id="UOFR01000066">
    <property type="protein sequence ID" value="VAW99249.1"/>
    <property type="molecule type" value="Genomic_DNA"/>
</dbReference>
<protein>
    <submittedName>
        <fullName evidence="7">Nickel responsive regulator NikR</fullName>
    </submittedName>
</protein>
<keyword evidence="1" id="KW-0533">Nickel</keyword>
<dbReference type="Gene3D" id="1.10.1220.10">
    <property type="entry name" value="Met repressor-like"/>
    <property type="match status" value="1"/>
</dbReference>
<name>A0A3B1ALS3_9ZZZZ</name>
<dbReference type="InterPro" id="IPR014864">
    <property type="entry name" value="TF_NikR_Ni-bd_C"/>
</dbReference>
<reference evidence="7" key="1">
    <citation type="submission" date="2018-06" db="EMBL/GenBank/DDBJ databases">
        <authorList>
            <person name="Zhirakovskaya E."/>
        </authorList>
    </citation>
    <scope>NUCLEOTIDE SEQUENCE</scope>
</reference>
<dbReference type="InterPro" id="IPR022988">
    <property type="entry name" value="Ni_resp_reg_NikR"/>
</dbReference>
<evidence type="ECO:0000256" key="3">
    <source>
        <dbReference type="ARBA" id="ARBA00023015"/>
    </source>
</evidence>
<evidence type="ECO:0000256" key="5">
    <source>
        <dbReference type="ARBA" id="ARBA00023163"/>
    </source>
</evidence>
<dbReference type="GO" id="GO:0006355">
    <property type="term" value="P:regulation of DNA-templated transcription"/>
    <property type="evidence" value="ECO:0007669"/>
    <property type="project" value="InterPro"/>
</dbReference>
<dbReference type="GO" id="GO:0003677">
    <property type="term" value="F:DNA binding"/>
    <property type="evidence" value="ECO:0007669"/>
    <property type="project" value="InterPro"/>
</dbReference>
<keyword evidence="5" id="KW-0804">Transcription</keyword>
<dbReference type="NCBIfam" id="NF003381">
    <property type="entry name" value="PRK04460.1"/>
    <property type="match status" value="1"/>
</dbReference>
<dbReference type="InterPro" id="IPR045865">
    <property type="entry name" value="ACT-like_dom_sf"/>
</dbReference>
<dbReference type="CDD" id="cd22231">
    <property type="entry name" value="RHH_NikR_HicB-like"/>
    <property type="match status" value="1"/>
</dbReference>
<dbReference type="SUPFAM" id="SSF47598">
    <property type="entry name" value="Ribbon-helix-helix"/>
    <property type="match status" value="1"/>
</dbReference>
<keyword evidence="4" id="KW-0238">DNA-binding</keyword>
<gene>
    <name evidence="7" type="ORF">MNBD_GAMMA21-2709</name>
</gene>
<organism evidence="7">
    <name type="scientific">hydrothermal vent metagenome</name>
    <dbReference type="NCBI Taxonomy" id="652676"/>
    <lineage>
        <taxon>unclassified sequences</taxon>
        <taxon>metagenomes</taxon>
        <taxon>ecological metagenomes</taxon>
    </lineage>
</organism>
<dbReference type="PANTHER" id="PTHR34719">
    <property type="entry name" value="NICKEL-RESPONSIVE REGULATOR"/>
    <property type="match status" value="1"/>
</dbReference>
<dbReference type="AlphaFoldDB" id="A0A3B1ALS3"/>
<keyword evidence="2" id="KW-0479">Metal-binding</keyword>
<dbReference type="InterPro" id="IPR010985">
    <property type="entry name" value="Ribbon_hlx_hlx"/>
</dbReference>
<accession>A0A3B1ALS3</accession>
<dbReference type="GO" id="GO:0010045">
    <property type="term" value="P:response to nickel cation"/>
    <property type="evidence" value="ECO:0007669"/>
    <property type="project" value="InterPro"/>
</dbReference>
<proteinExistence type="inferred from homology"/>
<evidence type="ECO:0000259" key="6">
    <source>
        <dbReference type="Pfam" id="PF08753"/>
    </source>
</evidence>
<dbReference type="InterPro" id="IPR050192">
    <property type="entry name" value="CopG/NikR_regulator"/>
</dbReference>
<keyword evidence="3" id="KW-0805">Transcription regulation</keyword>
<dbReference type="Pfam" id="PF08753">
    <property type="entry name" value="NikR_C"/>
    <property type="match status" value="1"/>
</dbReference>
<evidence type="ECO:0000313" key="7">
    <source>
        <dbReference type="EMBL" id="VAW99249.1"/>
    </source>
</evidence>
<evidence type="ECO:0000256" key="4">
    <source>
        <dbReference type="ARBA" id="ARBA00023125"/>
    </source>
</evidence>
<dbReference type="HAMAP" id="MF_00476">
    <property type="entry name" value="NikR"/>
    <property type="match status" value="1"/>
</dbReference>
<evidence type="ECO:0000256" key="2">
    <source>
        <dbReference type="ARBA" id="ARBA00022723"/>
    </source>
</evidence>
<dbReference type="NCBIfam" id="NF002169">
    <property type="entry name" value="PRK01002.1"/>
    <property type="match status" value="1"/>
</dbReference>
<dbReference type="InterPro" id="IPR027271">
    <property type="entry name" value="Acetolactate_synth/TF_NikR_C"/>
</dbReference>
<feature type="domain" description="Transcription factor NikR nickel binding C-terminal" evidence="6">
    <location>
        <begin position="61"/>
        <end position="136"/>
    </location>
</feature>
<dbReference type="Gene3D" id="3.30.70.1150">
    <property type="entry name" value="ACT-like. Chain A, domain 2"/>
    <property type="match status" value="1"/>
</dbReference>
<sequence length="153" mass="16800">MDNTEKPELTRISISLPGRLLSEFDQMLDVRGFDSRSQAISELVSTQVTEHKKDIGRDIMAGTINLVYDHSTLGLVNKLTEIQHQYINEVISSLHINLVDSQTLEVILVQGPVNVLNTIADQLLSCRGVISGKLLISAAILPQLHPMSLTGSN</sequence>
<evidence type="ECO:0000256" key="1">
    <source>
        <dbReference type="ARBA" id="ARBA00022596"/>
    </source>
</evidence>
<dbReference type="PANTHER" id="PTHR34719:SF2">
    <property type="entry name" value="NICKEL-RESPONSIVE REGULATOR"/>
    <property type="match status" value="1"/>
</dbReference>